<feature type="transmembrane region" description="Helical" evidence="8">
    <location>
        <begin position="273"/>
        <end position="296"/>
    </location>
</feature>
<feature type="transmembrane region" description="Helical" evidence="8">
    <location>
        <begin position="193"/>
        <end position="215"/>
    </location>
</feature>
<keyword evidence="10" id="KW-1185">Reference proteome</keyword>
<dbReference type="GO" id="GO:0042910">
    <property type="term" value="F:xenobiotic transmembrane transporter activity"/>
    <property type="evidence" value="ECO:0007669"/>
    <property type="project" value="InterPro"/>
</dbReference>
<evidence type="ECO:0000256" key="4">
    <source>
        <dbReference type="ARBA" id="ARBA00022475"/>
    </source>
</evidence>
<feature type="transmembrane region" description="Helical" evidence="8">
    <location>
        <begin position="242"/>
        <end position="261"/>
    </location>
</feature>
<evidence type="ECO:0000256" key="6">
    <source>
        <dbReference type="ARBA" id="ARBA00022989"/>
    </source>
</evidence>
<evidence type="ECO:0000313" key="9">
    <source>
        <dbReference type="EMBL" id="TDT16535.1"/>
    </source>
</evidence>
<comment type="similarity">
    <text evidence="2">Belongs to the multi antimicrobial extrusion (MATE) (TC 2.A.66.1) family.</text>
</comment>
<feature type="transmembrane region" description="Helical" evidence="8">
    <location>
        <begin position="165"/>
        <end position="187"/>
    </location>
</feature>
<organism evidence="9 10">
    <name type="scientific">Ilumatobacter fluminis</name>
    <dbReference type="NCBI Taxonomy" id="467091"/>
    <lineage>
        <taxon>Bacteria</taxon>
        <taxon>Bacillati</taxon>
        <taxon>Actinomycetota</taxon>
        <taxon>Acidimicrobiia</taxon>
        <taxon>Acidimicrobiales</taxon>
        <taxon>Ilumatobacteraceae</taxon>
        <taxon>Ilumatobacter</taxon>
    </lineage>
</organism>
<dbReference type="GO" id="GO:0015297">
    <property type="term" value="F:antiporter activity"/>
    <property type="evidence" value="ECO:0007669"/>
    <property type="project" value="InterPro"/>
</dbReference>
<dbReference type="InterPro" id="IPR044644">
    <property type="entry name" value="DinF-like"/>
</dbReference>
<keyword evidence="5 8" id="KW-0812">Transmembrane</keyword>
<gene>
    <name evidence="9" type="ORF">BDK89_2126</name>
</gene>
<dbReference type="CDD" id="cd13136">
    <property type="entry name" value="MATE_DinF_like"/>
    <property type="match status" value="1"/>
</dbReference>
<dbReference type="PANTHER" id="PTHR42893:SF46">
    <property type="entry name" value="PROTEIN DETOXIFICATION 44, CHLOROPLASTIC"/>
    <property type="match status" value="1"/>
</dbReference>
<dbReference type="Proteomes" id="UP000294558">
    <property type="component" value="Unassembled WGS sequence"/>
</dbReference>
<sequence>MTETSDADESRKALNRRIVSLAIPALGSLAVEPVYVLVDTAIVGRLGTEQLAGLAIAATVLSFVFAGANFLTYGTTERVARRLGAGDTTGAGNVGVQALWLGVLCGVPLAVVLAVFAEPVARLLGAGDDVLEHATTYLSWSAIGVPFFLVTLAAQGVFRGESDYITPLWILLGANVANLVIELVLVFGLDMGVAGSALSTVIAQVSAALVFLWILRPRMRAAAVRRPSRSGMAPLMSAGKHLLLRVGSMLAVFAGATTIAARIDDETLAAHQIVNSMFIFLALVLDAFAVPAHTLVAEEEGRGDLAGARFVARRSVTLSMIVGVGLGVLIAALSPLIPRVFSDDADVTSTATVGLLWLAVMMIPGAVAFAHDGILIGAGDYRFLGLAALGYLVAVTPIAVFTLLTPSLGISGIWGGLLVWMILRAVVNDRRTRHVLASPA</sequence>
<dbReference type="Pfam" id="PF01554">
    <property type="entry name" value="MatE"/>
    <property type="match status" value="2"/>
</dbReference>
<dbReference type="OrthoDB" id="5242355at2"/>
<evidence type="ECO:0000256" key="2">
    <source>
        <dbReference type="ARBA" id="ARBA00010199"/>
    </source>
</evidence>
<feature type="transmembrane region" description="Helical" evidence="8">
    <location>
        <begin position="383"/>
        <end position="404"/>
    </location>
</feature>
<dbReference type="RefSeq" id="WP_133868903.1">
    <property type="nucleotide sequence ID" value="NZ_SOAU01000001.1"/>
</dbReference>
<feature type="transmembrane region" description="Helical" evidence="8">
    <location>
        <begin position="18"/>
        <end position="38"/>
    </location>
</feature>
<keyword evidence="6 8" id="KW-1133">Transmembrane helix</keyword>
<evidence type="ECO:0000256" key="8">
    <source>
        <dbReference type="SAM" id="Phobius"/>
    </source>
</evidence>
<evidence type="ECO:0000256" key="5">
    <source>
        <dbReference type="ARBA" id="ARBA00022692"/>
    </source>
</evidence>
<dbReference type="InterPro" id="IPR048279">
    <property type="entry name" value="MdtK-like"/>
</dbReference>
<evidence type="ECO:0000256" key="7">
    <source>
        <dbReference type="ARBA" id="ARBA00023136"/>
    </source>
</evidence>
<accession>A0A4R7HZI9</accession>
<feature type="transmembrane region" description="Helical" evidence="8">
    <location>
        <begin position="94"/>
        <end position="117"/>
    </location>
</feature>
<evidence type="ECO:0000256" key="3">
    <source>
        <dbReference type="ARBA" id="ARBA00022448"/>
    </source>
</evidence>
<proteinExistence type="inferred from homology"/>
<name>A0A4R7HZI9_9ACTN</name>
<dbReference type="AlphaFoldDB" id="A0A4R7HZI9"/>
<feature type="transmembrane region" description="Helical" evidence="8">
    <location>
        <begin position="316"/>
        <end position="337"/>
    </location>
</feature>
<comment type="subcellular location">
    <subcellularLocation>
        <location evidence="1">Cell membrane</location>
        <topology evidence="1">Multi-pass membrane protein</topology>
    </subcellularLocation>
</comment>
<dbReference type="NCBIfam" id="TIGR00797">
    <property type="entry name" value="matE"/>
    <property type="match status" value="1"/>
</dbReference>
<protein>
    <submittedName>
        <fullName evidence="9">Putative MATE family efflux protein</fullName>
    </submittedName>
</protein>
<keyword evidence="3" id="KW-0813">Transport</keyword>
<dbReference type="PIRSF" id="PIRSF006603">
    <property type="entry name" value="DinF"/>
    <property type="match status" value="1"/>
</dbReference>
<feature type="transmembrane region" description="Helical" evidence="8">
    <location>
        <begin position="137"/>
        <end position="158"/>
    </location>
</feature>
<dbReference type="InterPro" id="IPR002528">
    <property type="entry name" value="MATE_fam"/>
</dbReference>
<evidence type="ECO:0000313" key="10">
    <source>
        <dbReference type="Proteomes" id="UP000294558"/>
    </source>
</evidence>
<feature type="transmembrane region" description="Helical" evidence="8">
    <location>
        <begin position="410"/>
        <end position="427"/>
    </location>
</feature>
<dbReference type="GO" id="GO:0005886">
    <property type="term" value="C:plasma membrane"/>
    <property type="evidence" value="ECO:0007669"/>
    <property type="project" value="UniProtKB-SubCell"/>
</dbReference>
<feature type="transmembrane region" description="Helical" evidence="8">
    <location>
        <begin position="349"/>
        <end position="371"/>
    </location>
</feature>
<comment type="caution">
    <text evidence="9">The sequence shown here is derived from an EMBL/GenBank/DDBJ whole genome shotgun (WGS) entry which is preliminary data.</text>
</comment>
<reference evidence="9 10" key="1">
    <citation type="submission" date="2019-03" db="EMBL/GenBank/DDBJ databases">
        <title>Sequencing the genomes of 1000 actinobacteria strains.</title>
        <authorList>
            <person name="Klenk H.-P."/>
        </authorList>
    </citation>
    <scope>NUCLEOTIDE SEQUENCE [LARGE SCALE GENOMIC DNA]</scope>
    <source>
        <strain evidence="9 10">DSM 18936</strain>
    </source>
</reference>
<keyword evidence="7 8" id="KW-0472">Membrane</keyword>
<evidence type="ECO:0000256" key="1">
    <source>
        <dbReference type="ARBA" id="ARBA00004651"/>
    </source>
</evidence>
<dbReference type="PANTHER" id="PTHR42893">
    <property type="entry name" value="PROTEIN DETOXIFICATION 44, CHLOROPLASTIC-RELATED"/>
    <property type="match status" value="1"/>
</dbReference>
<dbReference type="EMBL" id="SOAU01000001">
    <property type="protein sequence ID" value="TDT16535.1"/>
    <property type="molecule type" value="Genomic_DNA"/>
</dbReference>
<keyword evidence="4" id="KW-1003">Cell membrane</keyword>
<feature type="transmembrane region" description="Helical" evidence="8">
    <location>
        <begin position="50"/>
        <end position="73"/>
    </location>
</feature>